<evidence type="ECO:0000313" key="9">
    <source>
        <dbReference type="EMBL" id="MCL1046742.1"/>
    </source>
</evidence>
<comment type="caution">
    <text evidence="9">The sequence shown here is derived from an EMBL/GenBank/DDBJ whole genome shotgun (WGS) entry which is preliminary data.</text>
</comment>
<evidence type="ECO:0000256" key="3">
    <source>
        <dbReference type="ARBA" id="ARBA00022729"/>
    </source>
</evidence>
<dbReference type="RefSeq" id="WP_248956316.1">
    <property type="nucleotide sequence ID" value="NZ_JAKIKU010000009.1"/>
</dbReference>
<evidence type="ECO:0000256" key="8">
    <source>
        <dbReference type="SAM" id="SignalP"/>
    </source>
</evidence>
<evidence type="ECO:0000256" key="4">
    <source>
        <dbReference type="ARBA" id="ARBA00022764"/>
    </source>
</evidence>
<evidence type="ECO:0000256" key="5">
    <source>
        <dbReference type="ARBA" id="ARBA00022801"/>
    </source>
</evidence>
<gene>
    <name evidence="9" type="ORF">L2737_15620</name>
</gene>
<evidence type="ECO:0000256" key="7">
    <source>
        <dbReference type="ARBA" id="ARBA00023049"/>
    </source>
</evidence>
<dbReference type="Gene3D" id="3.30.1380.10">
    <property type="match status" value="1"/>
</dbReference>
<keyword evidence="5" id="KW-0378">Hydrolase</keyword>
<evidence type="ECO:0000256" key="1">
    <source>
        <dbReference type="ARBA" id="ARBA00022670"/>
    </source>
</evidence>
<keyword evidence="7" id="KW-0482">Metalloprotease</keyword>
<evidence type="ECO:0000256" key="2">
    <source>
        <dbReference type="ARBA" id="ARBA00022723"/>
    </source>
</evidence>
<dbReference type="Pfam" id="PF03411">
    <property type="entry name" value="Peptidase_M74"/>
    <property type="match status" value="1"/>
</dbReference>
<proteinExistence type="predicted"/>
<dbReference type="Proteomes" id="UP001202134">
    <property type="component" value="Unassembled WGS sequence"/>
</dbReference>
<keyword evidence="3 8" id="KW-0732">Signal</keyword>
<keyword evidence="4" id="KW-0574">Periplasm</keyword>
<evidence type="ECO:0000256" key="6">
    <source>
        <dbReference type="ARBA" id="ARBA00022833"/>
    </source>
</evidence>
<keyword evidence="1" id="KW-0645">Protease</keyword>
<dbReference type="SUPFAM" id="SSF55166">
    <property type="entry name" value="Hedgehog/DD-peptidase"/>
    <property type="match status" value="1"/>
</dbReference>
<feature type="signal peptide" evidence="8">
    <location>
        <begin position="1"/>
        <end position="17"/>
    </location>
</feature>
<keyword evidence="10" id="KW-1185">Reference proteome</keyword>
<dbReference type="InterPro" id="IPR005073">
    <property type="entry name" value="Peptidase_M74"/>
</dbReference>
<keyword evidence="2" id="KW-0479">Metal-binding</keyword>
<reference evidence="9 10" key="1">
    <citation type="submission" date="2022-01" db="EMBL/GenBank/DDBJ databases">
        <title>Whole genome-based taxonomy of the Shewanellaceae.</title>
        <authorList>
            <person name="Martin-Rodriguez A.J."/>
        </authorList>
    </citation>
    <scope>NUCLEOTIDE SEQUENCE [LARGE SCALE GENOMIC DNA]</scope>
    <source>
        <strain evidence="9 10">DSM 24955</strain>
    </source>
</reference>
<dbReference type="InterPro" id="IPR009045">
    <property type="entry name" value="Zn_M74/Hedgehog-like"/>
</dbReference>
<dbReference type="EMBL" id="JAKIKU010000009">
    <property type="protein sequence ID" value="MCL1046742.1"/>
    <property type="molecule type" value="Genomic_DNA"/>
</dbReference>
<keyword evidence="6" id="KW-0862">Zinc</keyword>
<organism evidence="9 10">
    <name type="scientific">Shewanella electrodiphila</name>
    <dbReference type="NCBI Taxonomy" id="934143"/>
    <lineage>
        <taxon>Bacteria</taxon>
        <taxon>Pseudomonadati</taxon>
        <taxon>Pseudomonadota</taxon>
        <taxon>Gammaproteobacteria</taxon>
        <taxon>Alteromonadales</taxon>
        <taxon>Shewanellaceae</taxon>
        <taxon>Shewanella</taxon>
    </lineage>
</organism>
<name>A0ABT0KSA3_9GAMM</name>
<protein>
    <submittedName>
        <fullName evidence="9">Penicillin-insensitive murein endopeptidase</fullName>
    </submittedName>
</protein>
<feature type="chain" id="PRO_5046270004" evidence="8">
    <location>
        <begin position="18"/>
        <end position="222"/>
    </location>
</feature>
<sequence>MKFISILLVLVSFSSYSIESICYGTTSNGSLKNGVQLPTKGKNFEGYSSIARLAGRNYVHTSVKEIIIGSYKQLETLEPNKIYKYAETGFEEGGQFKPHKTHRNGLSVDFMTPVVNKDNESVHLPTHPLNKFGYNIEFDQNDKYDEYSIDYVALAAHIVTLHKESKKLGFELWRVIFDPKLQPKLLKTKYGSYLKSNIQFSKKSSWVRHDEHYHVDFLVPCK</sequence>
<evidence type="ECO:0000313" key="10">
    <source>
        <dbReference type="Proteomes" id="UP001202134"/>
    </source>
</evidence>
<accession>A0ABT0KSA3</accession>